<dbReference type="InterPro" id="IPR006172">
    <property type="entry name" value="DNA-dir_DNA_pol_B"/>
</dbReference>
<evidence type="ECO:0000259" key="10">
    <source>
        <dbReference type="Pfam" id="PF03175"/>
    </source>
</evidence>
<evidence type="ECO:0000256" key="4">
    <source>
        <dbReference type="ARBA" id="ARBA00022679"/>
    </source>
</evidence>
<evidence type="ECO:0000256" key="8">
    <source>
        <dbReference type="ARBA" id="ARBA00023125"/>
    </source>
</evidence>
<gene>
    <name evidence="11" type="ORF">RhiirC2_703453</name>
</gene>
<dbReference type="InterPro" id="IPR023211">
    <property type="entry name" value="DNA_pol_palm_dom_sf"/>
</dbReference>
<sequence>MAAWYNGIQSSILSVIHYSSQENFLKAFWSDLIRKNEGRICYFHNWGGYDSILSMPALLDIDPNLEFKPIMKDGELMSIEVKRGTTHLITIKDSIRILPGALGKLAKDWGAETQKDHFPHYFYNGSIPSTLKYVGPIPSYSCFEPKRTSSSDYELMVKEFSSKPWSFLEVSKQYILGDCIALYQILLKFFGTLNEEFPINPMKVLSAPSAAFKIWRTVQLPLLKNEENVSVYDFSNTEVDKLFRTSYCGGIVDVYRPHLLGSGYYYDVNSLYPTAMSRTMPVGLPKVLSPSDYTDTFFGFVEATVIGPDPLTNAGYVGLLPIKHQGKLICPGGTFRGLFFSEELRFALSHGYKIKTIHQLYAFQRGINTFKELIEKLNDMKIEAQLNKQPTIRNIAKLLMNSMYGRFGMHADATQTAILSTSEIAEYSKVFTILSQIVFGNRSLINYSINPTASLGDGQSPKLIRQFLQGVPSKTNVAIASAVTSYSRIIINSHKLTALNQGLQIYYSDTDSLVVNGPLPSHLLDNAELGKLKLEHKIKEGIFVMPKVYYLATTEGEEITKTKGLPGKLSKAQYLSLLKGETISGLSVTKWYRSMKNSSVQIQRNLPYHVKFLFNKRQQILENGKWVNTTPLILNEER</sequence>
<evidence type="ECO:0000256" key="3">
    <source>
        <dbReference type="ARBA" id="ARBA00014385"/>
    </source>
</evidence>
<evidence type="ECO:0000256" key="6">
    <source>
        <dbReference type="ARBA" id="ARBA00022705"/>
    </source>
</evidence>
<keyword evidence="6" id="KW-0235">DNA replication</keyword>
<evidence type="ECO:0000256" key="1">
    <source>
        <dbReference type="ARBA" id="ARBA00005755"/>
    </source>
</evidence>
<comment type="catalytic activity">
    <reaction evidence="9">
        <text>DNA(n) + a 2'-deoxyribonucleoside 5'-triphosphate = DNA(n+1) + diphosphate</text>
        <dbReference type="Rhea" id="RHEA:22508"/>
        <dbReference type="Rhea" id="RHEA-COMP:17339"/>
        <dbReference type="Rhea" id="RHEA-COMP:17340"/>
        <dbReference type="ChEBI" id="CHEBI:33019"/>
        <dbReference type="ChEBI" id="CHEBI:61560"/>
        <dbReference type="ChEBI" id="CHEBI:173112"/>
        <dbReference type="EC" id="2.7.7.7"/>
    </reaction>
</comment>
<keyword evidence="4" id="KW-0808">Transferase</keyword>
<dbReference type="GO" id="GO:0000166">
    <property type="term" value="F:nucleotide binding"/>
    <property type="evidence" value="ECO:0007669"/>
    <property type="project" value="InterPro"/>
</dbReference>
<keyword evidence="5" id="KW-0548">Nucleotidyltransferase</keyword>
<dbReference type="PRINTS" id="PR00106">
    <property type="entry name" value="DNAPOLB"/>
</dbReference>
<dbReference type="Gene3D" id="3.30.420.10">
    <property type="entry name" value="Ribonuclease H-like superfamily/Ribonuclease H"/>
    <property type="match status" value="1"/>
</dbReference>
<evidence type="ECO:0000313" key="12">
    <source>
        <dbReference type="Proteomes" id="UP000233469"/>
    </source>
</evidence>
<proteinExistence type="inferred from homology"/>
<evidence type="ECO:0000256" key="2">
    <source>
        <dbReference type="ARBA" id="ARBA00012417"/>
    </source>
</evidence>
<dbReference type="InterPro" id="IPR012337">
    <property type="entry name" value="RNaseH-like_sf"/>
</dbReference>
<dbReference type="Pfam" id="PF03175">
    <property type="entry name" value="DNA_pol_B_2"/>
    <property type="match status" value="1"/>
</dbReference>
<dbReference type="GO" id="GO:0006260">
    <property type="term" value="P:DNA replication"/>
    <property type="evidence" value="ECO:0007669"/>
    <property type="project" value="UniProtKB-KW"/>
</dbReference>
<keyword evidence="7" id="KW-0239">DNA-directed DNA polymerase</keyword>
<evidence type="ECO:0000256" key="9">
    <source>
        <dbReference type="ARBA" id="ARBA00049244"/>
    </source>
</evidence>
<evidence type="ECO:0000256" key="5">
    <source>
        <dbReference type="ARBA" id="ARBA00022695"/>
    </source>
</evidence>
<dbReference type="InterPro" id="IPR004868">
    <property type="entry name" value="DNA-dir_DNA_pol_B_mt/vir"/>
</dbReference>
<feature type="domain" description="DNA-directed DNA polymerase family B mitochondria/virus" evidence="10">
    <location>
        <begin position="33"/>
        <end position="489"/>
    </location>
</feature>
<dbReference type="PANTHER" id="PTHR33568:SF3">
    <property type="entry name" value="DNA-DIRECTED DNA POLYMERASE"/>
    <property type="match status" value="1"/>
</dbReference>
<dbReference type="EC" id="2.7.7.7" evidence="2"/>
<protein>
    <recommendedName>
        <fullName evidence="3">Probable DNA polymerase</fullName>
        <ecNumber evidence="2">2.7.7.7</ecNumber>
    </recommendedName>
</protein>
<evidence type="ECO:0000256" key="7">
    <source>
        <dbReference type="ARBA" id="ARBA00022932"/>
    </source>
</evidence>
<comment type="caution">
    <text evidence="11">The sequence shown here is derived from an EMBL/GenBank/DDBJ whole genome shotgun (WGS) entry which is preliminary data.</text>
</comment>
<dbReference type="InterPro" id="IPR043502">
    <property type="entry name" value="DNA/RNA_pol_sf"/>
</dbReference>
<dbReference type="PROSITE" id="PS00116">
    <property type="entry name" value="DNA_POLYMERASE_B"/>
    <property type="match status" value="1"/>
</dbReference>
<comment type="similarity">
    <text evidence="1">Belongs to the DNA polymerase type-B family.</text>
</comment>
<dbReference type="Gene3D" id="1.10.287.690">
    <property type="entry name" value="Helix hairpin bin"/>
    <property type="match status" value="1"/>
</dbReference>
<dbReference type="SUPFAM" id="SSF56672">
    <property type="entry name" value="DNA/RNA polymerases"/>
    <property type="match status" value="1"/>
</dbReference>
<dbReference type="InterPro" id="IPR036397">
    <property type="entry name" value="RNaseH_sf"/>
</dbReference>
<dbReference type="GO" id="GO:0003677">
    <property type="term" value="F:DNA binding"/>
    <property type="evidence" value="ECO:0007669"/>
    <property type="project" value="UniProtKB-KW"/>
</dbReference>
<dbReference type="Gene3D" id="3.90.1600.10">
    <property type="entry name" value="Palm domain of DNA polymerase"/>
    <property type="match status" value="2"/>
</dbReference>
<dbReference type="VEuPathDB" id="FungiDB:RhiirA1_386207"/>
<reference evidence="11 12" key="2">
    <citation type="submission" date="2017-10" db="EMBL/GenBank/DDBJ databases">
        <title>Extensive intraspecific genome diversity in a model arbuscular mycorrhizal fungus.</title>
        <authorList>
            <person name="Chen E.C.H."/>
            <person name="Morin E."/>
            <person name="Baudet D."/>
            <person name="Noel J."/>
            <person name="Ndikumana S."/>
            <person name="Charron P."/>
            <person name="St-Onge C."/>
            <person name="Giorgi J."/>
            <person name="Grigoriev I.V."/>
            <person name="Roux C."/>
            <person name="Martin F.M."/>
            <person name="Corradi N."/>
        </authorList>
    </citation>
    <scope>NUCLEOTIDE SEQUENCE [LARGE SCALE GENOMIC DNA]</scope>
    <source>
        <strain evidence="11 12">C2</strain>
    </source>
</reference>
<dbReference type="InterPro" id="IPR017964">
    <property type="entry name" value="DNA-dir_DNA_pol_B_CS"/>
</dbReference>
<organism evidence="11 12">
    <name type="scientific">Rhizophagus irregularis</name>
    <dbReference type="NCBI Taxonomy" id="588596"/>
    <lineage>
        <taxon>Eukaryota</taxon>
        <taxon>Fungi</taxon>
        <taxon>Fungi incertae sedis</taxon>
        <taxon>Mucoromycota</taxon>
        <taxon>Glomeromycotina</taxon>
        <taxon>Glomeromycetes</taxon>
        <taxon>Glomerales</taxon>
        <taxon>Glomeraceae</taxon>
        <taxon>Rhizophagus</taxon>
    </lineage>
</organism>
<dbReference type="Proteomes" id="UP000233469">
    <property type="component" value="Unassembled WGS sequence"/>
</dbReference>
<dbReference type="PANTHER" id="PTHR33568">
    <property type="entry name" value="DNA POLYMERASE"/>
    <property type="match status" value="1"/>
</dbReference>
<dbReference type="EMBL" id="LLXL01003510">
    <property type="protein sequence ID" value="PKK58573.1"/>
    <property type="molecule type" value="Genomic_DNA"/>
</dbReference>
<reference evidence="11 12" key="1">
    <citation type="submission" date="2016-04" db="EMBL/GenBank/DDBJ databases">
        <title>Genome analyses suggest a sexual origin of heterokaryosis in a supposedly ancient asexual fungus.</title>
        <authorList>
            <person name="Ropars J."/>
            <person name="Sedzielewska K."/>
            <person name="Noel J."/>
            <person name="Charron P."/>
            <person name="Farinelli L."/>
            <person name="Marton T."/>
            <person name="Kruger M."/>
            <person name="Pelin A."/>
            <person name="Brachmann A."/>
            <person name="Corradi N."/>
        </authorList>
    </citation>
    <scope>NUCLEOTIDE SEQUENCE [LARGE SCALE GENOMIC DNA]</scope>
    <source>
        <strain evidence="11 12">C2</strain>
    </source>
</reference>
<evidence type="ECO:0000313" key="11">
    <source>
        <dbReference type="EMBL" id="PKK58573.1"/>
    </source>
</evidence>
<keyword evidence="8" id="KW-0238">DNA-binding</keyword>
<name>A0A2N1MA93_9GLOM</name>
<dbReference type="GO" id="GO:0003887">
    <property type="term" value="F:DNA-directed DNA polymerase activity"/>
    <property type="evidence" value="ECO:0007669"/>
    <property type="project" value="UniProtKB-KW"/>
</dbReference>
<accession>A0A2N1MA93</accession>
<dbReference type="SUPFAM" id="SSF53098">
    <property type="entry name" value="Ribonuclease H-like"/>
    <property type="match status" value="1"/>
</dbReference>
<dbReference type="AlphaFoldDB" id="A0A2N1MA93"/>